<dbReference type="EMBL" id="JBFCZG010000005">
    <property type="protein sequence ID" value="KAL3422723.1"/>
    <property type="molecule type" value="Genomic_DNA"/>
</dbReference>
<name>A0ABR4PHJ8_9HELO</name>
<feature type="transmembrane region" description="Helical" evidence="1">
    <location>
        <begin position="13"/>
        <end position="34"/>
    </location>
</feature>
<organism evidence="2 3">
    <name type="scientific">Phlyctema vagabunda</name>
    <dbReference type="NCBI Taxonomy" id="108571"/>
    <lineage>
        <taxon>Eukaryota</taxon>
        <taxon>Fungi</taxon>
        <taxon>Dikarya</taxon>
        <taxon>Ascomycota</taxon>
        <taxon>Pezizomycotina</taxon>
        <taxon>Leotiomycetes</taxon>
        <taxon>Helotiales</taxon>
        <taxon>Dermateaceae</taxon>
        <taxon>Phlyctema</taxon>
    </lineage>
</organism>
<keyword evidence="1" id="KW-0812">Transmembrane</keyword>
<evidence type="ECO:0000313" key="3">
    <source>
        <dbReference type="Proteomes" id="UP001629113"/>
    </source>
</evidence>
<keyword evidence="1" id="KW-0472">Membrane</keyword>
<accession>A0ABR4PHJ8</accession>
<evidence type="ECO:0000256" key="1">
    <source>
        <dbReference type="SAM" id="Phobius"/>
    </source>
</evidence>
<comment type="caution">
    <text evidence="2">The sequence shown here is derived from an EMBL/GenBank/DDBJ whole genome shotgun (WGS) entry which is preliminary data.</text>
</comment>
<evidence type="ECO:0000313" key="2">
    <source>
        <dbReference type="EMBL" id="KAL3422723.1"/>
    </source>
</evidence>
<keyword evidence="3" id="KW-1185">Reference proteome</keyword>
<reference evidence="2 3" key="1">
    <citation type="submission" date="2024-06" db="EMBL/GenBank/DDBJ databases">
        <title>Complete genome of Phlyctema vagabunda strain 19-DSS-EL-015.</title>
        <authorList>
            <person name="Fiorenzani C."/>
        </authorList>
    </citation>
    <scope>NUCLEOTIDE SEQUENCE [LARGE SCALE GENOMIC DNA]</scope>
    <source>
        <strain evidence="2 3">19-DSS-EL-015</strain>
    </source>
</reference>
<dbReference type="Proteomes" id="UP001629113">
    <property type="component" value="Unassembled WGS sequence"/>
</dbReference>
<proteinExistence type="predicted"/>
<protein>
    <submittedName>
        <fullName evidence="2">Uncharacterized protein</fullName>
    </submittedName>
</protein>
<sequence>MSIDDHARWYPEVIHVMAIVWTKIMLLAGMTFTARELQRELLSLDDILIWRARGEWPMRAHTLTAVRRVERWFWERQIYLDHMGTAAVNVLKEQGMLPGSAATAITADEFLFLLNFIETNQGYRFVDMSLLPTDKDVLNRFPWEDMYRSIRFQEREYEISSISKVLISIVGVSVSEEQKNSMVEWAKDNEGRVDFVGRWRRR</sequence>
<keyword evidence="1" id="KW-1133">Transmembrane helix</keyword>
<gene>
    <name evidence="2" type="ORF">PVAG01_06879</name>
</gene>